<comment type="cofactor">
    <cofactor evidence="1">
        <name>Mg(2+)</name>
        <dbReference type="ChEBI" id="CHEBI:18420"/>
    </cofactor>
</comment>
<evidence type="ECO:0000256" key="1">
    <source>
        <dbReference type="ARBA" id="ARBA00001946"/>
    </source>
</evidence>
<comment type="caution">
    <text evidence="18">The sequence shown here is derived from an EMBL/GenBank/DDBJ whole genome shotgun (WGS) entry which is preliminary data.</text>
</comment>
<evidence type="ECO:0000256" key="9">
    <source>
        <dbReference type="ARBA" id="ARBA00023204"/>
    </source>
</evidence>
<dbReference type="InterPro" id="IPR029119">
    <property type="entry name" value="MutY_C"/>
</dbReference>
<dbReference type="RefSeq" id="WP_377379558.1">
    <property type="nucleotide sequence ID" value="NZ_JBHSSW010000017.1"/>
</dbReference>
<comment type="catalytic activity">
    <reaction evidence="11">
        <text>8-oxo-GTP + H2O = 8-oxo-GMP + diphosphate + H(+)</text>
        <dbReference type="Rhea" id="RHEA:67616"/>
        <dbReference type="ChEBI" id="CHEBI:15377"/>
        <dbReference type="ChEBI" id="CHEBI:15378"/>
        <dbReference type="ChEBI" id="CHEBI:33019"/>
        <dbReference type="ChEBI" id="CHEBI:143553"/>
        <dbReference type="ChEBI" id="CHEBI:145694"/>
    </reaction>
</comment>
<protein>
    <recommendedName>
        <fullName evidence="13">8-oxo-dGTP diphosphatase</fullName>
        <ecNumber evidence="12">3.6.1.55</ecNumber>
    </recommendedName>
    <alternativeName>
        <fullName evidence="16">7,8-dihydro-8-oxoguanine-triphosphatase</fullName>
    </alternativeName>
    <alternativeName>
        <fullName evidence="15">Mutator protein MutT</fullName>
    </alternativeName>
    <alternativeName>
        <fullName evidence="14">dGTP pyrophosphohydrolase</fullName>
    </alternativeName>
</protein>
<dbReference type="Pfam" id="PF14815">
    <property type="entry name" value="NUDIX_4"/>
    <property type="match status" value="1"/>
</dbReference>
<dbReference type="EC" id="3.6.1.55" evidence="12"/>
<proteinExistence type="inferred from homology"/>
<evidence type="ECO:0000256" key="16">
    <source>
        <dbReference type="ARBA" id="ARBA00042798"/>
    </source>
</evidence>
<evidence type="ECO:0000313" key="19">
    <source>
        <dbReference type="Proteomes" id="UP001596303"/>
    </source>
</evidence>
<evidence type="ECO:0000256" key="8">
    <source>
        <dbReference type="ARBA" id="ARBA00022842"/>
    </source>
</evidence>
<keyword evidence="9" id="KW-0234">DNA repair</keyword>
<keyword evidence="19" id="KW-1185">Reference proteome</keyword>
<keyword evidence="7 18" id="KW-0378">Hydrolase</keyword>
<dbReference type="InterPro" id="IPR015797">
    <property type="entry name" value="NUDIX_hydrolase-like_dom_sf"/>
</dbReference>
<evidence type="ECO:0000256" key="13">
    <source>
        <dbReference type="ARBA" id="ARBA00040794"/>
    </source>
</evidence>
<evidence type="ECO:0000313" key="18">
    <source>
        <dbReference type="EMBL" id="MFC6198922.1"/>
    </source>
</evidence>
<dbReference type="EMBL" id="JBHSSW010000017">
    <property type="protein sequence ID" value="MFC6198922.1"/>
    <property type="molecule type" value="Genomic_DNA"/>
</dbReference>
<evidence type="ECO:0000259" key="17">
    <source>
        <dbReference type="PROSITE" id="PS51462"/>
    </source>
</evidence>
<gene>
    <name evidence="18" type="ORF">ACFQDM_12585</name>
</gene>
<comment type="catalytic activity">
    <reaction evidence="10">
        <text>8-oxo-dGTP + H2O = 8-oxo-dGMP + diphosphate + H(+)</text>
        <dbReference type="Rhea" id="RHEA:31575"/>
        <dbReference type="ChEBI" id="CHEBI:15377"/>
        <dbReference type="ChEBI" id="CHEBI:15378"/>
        <dbReference type="ChEBI" id="CHEBI:33019"/>
        <dbReference type="ChEBI" id="CHEBI:63224"/>
        <dbReference type="ChEBI" id="CHEBI:77896"/>
        <dbReference type="EC" id="3.6.1.55"/>
    </reaction>
</comment>
<sequence>MSETRIIYVSAGVLLRPDNSLLLATRPSGKSMAGLWELPGGKIEPGETPESALIREMGEELAVTLKRDDLSPLTFASHGYDSFHLVMPVFLARNWEGEPVPQEGQDLAWVKPGALKTMPAPAADVPLFDFLERHLTKHVGA</sequence>
<dbReference type="InterPro" id="IPR047127">
    <property type="entry name" value="MutT-like"/>
</dbReference>
<keyword evidence="5" id="KW-0479">Metal-binding</keyword>
<name>A0ABW1SCC6_9PROT</name>
<dbReference type="PANTHER" id="PTHR47707">
    <property type="entry name" value="8-OXO-DGTP DIPHOSPHATASE"/>
    <property type="match status" value="1"/>
</dbReference>
<evidence type="ECO:0000256" key="12">
    <source>
        <dbReference type="ARBA" id="ARBA00038905"/>
    </source>
</evidence>
<evidence type="ECO:0000256" key="11">
    <source>
        <dbReference type="ARBA" id="ARBA00036904"/>
    </source>
</evidence>
<keyword evidence="3" id="KW-0515">Mutator protein</keyword>
<keyword evidence="8" id="KW-0460">Magnesium</keyword>
<dbReference type="InterPro" id="IPR000086">
    <property type="entry name" value="NUDIX_hydrolase_dom"/>
</dbReference>
<evidence type="ECO:0000256" key="14">
    <source>
        <dbReference type="ARBA" id="ARBA00041592"/>
    </source>
</evidence>
<evidence type="ECO:0000256" key="2">
    <source>
        <dbReference type="ARBA" id="ARBA00005582"/>
    </source>
</evidence>
<evidence type="ECO:0000256" key="4">
    <source>
        <dbReference type="ARBA" id="ARBA00022705"/>
    </source>
</evidence>
<evidence type="ECO:0000256" key="7">
    <source>
        <dbReference type="ARBA" id="ARBA00022801"/>
    </source>
</evidence>
<accession>A0ABW1SCC6</accession>
<dbReference type="SUPFAM" id="SSF55811">
    <property type="entry name" value="Nudix"/>
    <property type="match status" value="1"/>
</dbReference>
<dbReference type="PANTHER" id="PTHR47707:SF1">
    <property type="entry name" value="NUDIX HYDROLASE FAMILY PROTEIN"/>
    <property type="match status" value="1"/>
</dbReference>
<evidence type="ECO:0000256" key="5">
    <source>
        <dbReference type="ARBA" id="ARBA00022723"/>
    </source>
</evidence>
<dbReference type="PRINTS" id="PR00502">
    <property type="entry name" value="NUDIXFAMILY"/>
</dbReference>
<dbReference type="CDD" id="cd03425">
    <property type="entry name" value="NUDIX_MutT_NudA_like"/>
    <property type="match status" value="1"/>
</dbReference>
<evidence type="ECO:0000256" key="15">
    <source>
        <dbReference type="ARBA" id="ARBA00041979"/>
    </source>
</evidence>
<keyword evidence="6" id="KW-0227">DNA damage</keyword>
<dbReference type="Gene3D" id="3.90.79.10">
    <property type="entry name" value="Nucleoside Triphosphate Pyrophosphohydrolase"/>
    <property type="match status" value="1"/>
</dbReference>
<dbReference type="InterPro" id="IPR020476">
    <property type="entry name" value="Nudix_hydrolase"/>
</dbReference>
<reference evidence="19" key="1">
    <citation type="journal article" date="2019" name="Int. J. Syst. Evol. Microbiol.">
        <title>The Global Catalogue of Microorganisms (GCM) 10K type strain sequencing project: providing services to taxonomists for standard genome sequencing and annotation.</title>
        <authorList>
            <consortium name="The Broad Institute Genomics Platform"/>
            <consortium name="The Broad Institute Genome Sequencing Center for Infectious Disease"/>
            <person name="Wu L."/>
            <person name="Ma J."/>
        </authorList>
    </citation>
    <scope>NUCLEOTIDE SEQUENCE [LARGE SCALE GENOMIC DNA]</scope>
    <source>
        <strain evidence="19">CGMCC-1.15741</strain>
    </source>
</reference>
<dbReference type="PROSITE" id="PS51462">
    <property type="entry name" value="NUDIX"/>
    <property type="match status" value="1"/>
</dbReference>
<feature type="domain" description="Nudix hydrolase" evidence="17">
    <location>
        <begin position="4"/>
        <end position="132"/>
    </location>
</feature>
<evidence type="ECO:0000256" key="3">
    <source>
        <dbReference type="ARBA" id="ARBA00022457"/>
    </source>
</evidence>
<organism evidence="18 19">
    <name type="scientific">Ponticaulis profundi</name>
    <dbReference type="NCBI Taxonomy" id="2665222"/>
    <lineage>
        <taxon>Bacteria</taxon>
        <taxon>Pseudomonadati</taxon>
        <taxon>Pseudomonadota</taxon>
        <taxon>Alphaproteobacteria</taxon>
        <taxon>Hyphomonadales</taxon>
        <taxon>Hyphomonadaceae</taxon>
        <taxon>Ponticaulis</taxon>
    </lineage>
</organism>
<comment type="similarity">
    <text evidence="2">Belongs to the Nudix hydrolase family.</text>
</comment>
<keyword evidence="4" id="KW-0235">DNA replication</keyword>
<evidence type="ECO:0000256" key="10">
    <source>
        <dbReference type="ARBA" id="ARBA00035861"/>
    </source>
</evidence>
<dbReference type="Proteomes" id="UP001596303">
    <property type="component" value="Unassembled WGS sequence"/>
</dbReference>
<dbReference type="GO" id="GO:0016787">
    <property type="term" value="F:hydrolase activity"/>
    <property type="evidence" value="ECO:0007669"/>
    <property type="project" value="UniProtKB-KW"/>
</dbReference>
<evidence type="ECO:0000256" key="6">
    <source>
        <dbReference type="ARBA" id="ARBA00022763"/>
    </source>
</evidence>